<keyword evidence="8" id="KW-1185">Reference proteome</keyword>
<dbReference type="PROSITE" id="PS00455">
    <property type="entry name" value="AMP_BINDING"/>
    <property type="match status" value="1"/>
</dbReference>
<accession>A0A5N4A2T0</accession>
<proteinExistence type="inferred from homology"/>
<dbReference type="GO" id="GO:0005777">
    <property type="term" value="C:peroxisome"/>
    <property type="evidence" value="ECO:0007669"/>
    <property type="project" value="UniProtKB-SubCell"/>
</dbReference>
<dbReference type="PANTHER" id="PTHR24096">
    <property type="entry name" value="LONG-CHAIN-FATTY-ACID--COA LIGASE"/>
    <property type="match status" value="1"/>
</dbReference>
<dbReference type="GO" id="GO:0016405">
    <property type="term" value="F:CoA-ligase activity"/>
    <property type="evidence" value="ECO:0007669"/>
    <property type="project" value="TreeGrafter"/>
</dbReference>
<evidence type="ECO:0000313" key="8">
    <source>
        <dbReference type="Proteomes" id="UP000327044"/>
    </source>
</evidence>
<evidence type="ECO:0000256" key="3">
    <source>
        <dbReference type="ARBA" id="ARBA00022598"/>
    </source>
</evidence>
<comment type="subcellular location">
    <subcellularLocation>
        <location evidence="1">Peroxisome</location>
    </subcellularLocation>
</comment>
<dbReference type="SUPFAM" id="SSF56801">
    <property type="entry name" value="Acetyl-CoA synthetase-like"/>
    <property type="match status" value="1"/>
</dbReference>
<dbReference type="Pfam" id="PF00501">
    <property type="entry name" value="AMP-binding"/>
    <property type="match status" value="1"/>
</dbReference>
<dbReference type="InterPro" id="IPR020845">
    <property type="entry name" value="AMP-binding_CS"/>
</dbReference>
<keyword evidence="3" id="KW-0436">Ligase</keyword>
<keyword evidence="4" id="KW-0576">Peroxisome</keyword>
<dbReference type="Gene3D" id="3.30.300.30">
    <property type="match status" value="1"/>
</dbReference>
<dbReference type="EMBL" id="VVIM01000011">
    <property type="protein sequence ID" value="KAB0791588.1"/>
    <property type="molecule type" value="Genomic_DNA"/>
</dbReference>
<dbReference type="OrthoDB" id="10253869at2759"/>
<dbReference type="InterPro" id="IPR000873">
    <property type="entry name" value="AMP-dep_synth/lig_dom"/>
</dbReference>
<protein>
    <recommendedName>
        <fullName evidence="9">AMP-dependent synthetase/ligase domain-containing protein</fullName>
    </recommendedName>
</protein>
<feature type="domain" description="AMP-binding enzyme C-terminal" evidence="6">
    <location>
        <begin position="445"/>
        <end position="521"/>
    </location>
</feature>
<gene>
    <name evidence="7" type="ORF">PPYR_03388</name>
</gene>
<comment type="caution">
    <text evidence="7">The sequence shown here is derived from an EMBL/GenBank/DDBJ whole genome shotgun (WGS) entry which is preliminary data.</text>
</comment>
<dbReference type="InterPro" id="IPR042099">
    <property type="entry name" value="ANL_N_sf"/>
</dbReference>
<dbReference type="AlphaFoldDB" id="A0A5N4A2T0"/>
<feature type="domain" description="AMP-dependent synthetase/ligase" evidence="5">
    <location>
        <begin position="34"/>
        <end position="395"/>
    </location>
</feature>
<evidence type="ECO:0000313" key="7">
    <source>
        <dbReference type="EMBL" id="KAB0791588.1"/>
    </source>
</evidence>
<dbReference type="Pfam" id="PF13193">
    <property type="entry name" value="AMP-binding_C"/>
    <property type="match status" value="1"/>
</dbReference>
<dbReference type="InterPro" id="IPR045851">
    <property type="entry name" value="AMP-bd_C_sf"/>
</dbReference>
<dbReference type="Proteomes" id="UP000327044">
    <property type="component" value="Unassembled WGS sequence"/>
</dbReference>
<evidence type="ECO:0000256" key="2">
    <source>
        <dbReference type="ARBA" id="ARBA00006432"/>
    </source>
</evidence>
<dbReference type="Gene3D" id="3.40.50.12780">
    <property type="entry name" value="N-terminal domain of ligase-like"/>
    <property type="match status" value="1"/>
</dbReference>
<name>A0A5N4A2T0_PHOPY</name>
<dbReference type="InterPro" id="IPR025110">
    <property type="entry name" value="AMP-bd_C"/>
</dbReference>
<evidence type="ECO:0000259" key="6">
    <source>
        <dbReference type="Pfam" id="PF13193"/>
    </source>
</evidence>
<organism evidence="7 8">
    <name type="scientific">Photinus pyralis</name>
    <name type="common">Common eastern firefly</name>
    <name type="synonym">Lampyris pyralis</name>
    <dbReference type="NCBI Taxonomy" id="7054"/>
    <lineage>
        <taxon>Eukaryota</taxon>
        <taxon>Metazoa</taxon>
        <taxon>Ecdysozoa</taxon>
        <taxon>Arthropoda</taxon>
        <taxon>Hexapoda</taxon>
        <taxon>Insecta</taxon>
        <taxon>Pterygota</taxon>
        <taxon>Neoptera</taxon>
        <taxon>Endopterygota</taxon>
        <taxon>Coleoptera</taxon>
        <taxon>Polyphaga</taxon>
        <taxon>Elateriformia</taxon>
        <taxon>Elateroidea</taxon>
        <taxon>Lampyridae</taxon>
        <taxon>Lampyrinae</taxon>
        <taxon>Photinus</taxon>
    </lineage>
</organism>
<reference evidence="7 8" key="1">
    <citation type="journal article" date="2018" name="Elife">
        <title>Firefly genomes illuminate parallel origins of bioluminescence in beetles.</title>
        <authorList>
            <person name="Fallon T.R."/>
            <person name="Lower S.E."/>
            <person name="Chang C.H."/>
            <person name="Bessho-Uehara M."/>
            <person name="Martin G.J."/>
            <person name="Bewick A.J."/>
            <person name="Behringer M."/>
            <person name="Debat H.J."/>
            <person name="Wong I."/>
            <person name="Day J.C."/>
            <person name="Suvorov A."/>
            <person name="Silva C.J."/>
            <person name="Stanger-Hall K.F."/>
            <person name="Hall D.W."/>
            <person name="Schmitz R.J."/>
            <person name="Nelson D.R."/>
            <person name="Lewis S.M."/>
            <person name="Shigenobu S."/>
            <person name="Bybee S.M."/>
            <person name="Larracuente A.M."/>
            <person name="Oba Y."/>
            <person name="Weng J.K."/>
        </authorList>
    </citation>
    <scope>NUCLEOTIDE SEQUENCE [LARGE SCALE GENOMIC DNA]</scope>
    <source>
        <strain evidence="7">1611_PpyrPB1</strain>
        <tissue evidence="7">Whole body</tissue>
    </source>
</reference>
<evidence type="ECO:0000259" key="5">
    <source>
        <dbReference type="Pfam" id="PF00501"/>
    </source>
</evidence>
<evidence type="ECO:0008006" key="9">
    <source>
        <dbReference type="Google" id="ProtNLM"/>
    </source>
</evidence>
<evidence type="ECO:0000256" key="4">
    <source>
        <dbReference type="ARBA" id="ARBA00023140"/>
    </source>
</evidence>
<comment type="similarity">
    <text evidence="2">Belongs to the ATP-dependent AMP-binding enzyme family.</text>
</comment>
<sequence>MSGLQDSSDDDRIVRMPDLDYTPDPRGLGFVLHASMKKHLDTIAQIDGVTGETDTYRSLLQKCTRVAHRMRAMGVTDEDVVTIYTHNHLNACVPYLAGMFLGAKVSGLDPSLSVTDTAHLLRLANPKLAFVAPELRTPFRESLARSGSDTKVITFGPDFDELLAPIEDEDRFRPYEAKDLKETCIIFFSSGTSGLPKCICTHHYGFMCQWKLFLDCGFVQDVYFVFSSLYWVSVASCICSVVLGGKTRLFIPRFSVEAVWNAIDKYKPTLIAAVPFHLVSVSNARPIDVDTSSLVHILVGGAALIESQLKTIRKAFPDSELYTGYGQTEMAVTITVFKPNSPRDRELIRKKPTSCGTGCPGISYKIVDLQTQELLGPNQQGELRLKTKFHLSGYYKMDSSHLLDEDGWYKTGDVVYYDDDRCFYVVDRLSEFLKFRGFHVPPAWIEDVLAAHPQIAGSLVIGLPHDLDENHLMALVVLKDRAANVEAKEIERYVEERVDDRKRLRGGVKIVDAIPLSDAGKMRRREIRNMVLRGEL</sequence>
<dbReference type="InParanoid" id="A0A5N4A2T0"/>
<dbReference type="PANTHER" id="PTHR24096:SF149">
    <property type="entry name" value="AMP-BINDING DOMAIN-CONTAINING PROTEIN-RELATED"/>
    <property type="match status" value="1"/>
</dbReference>
<evidence type="ECO:0000256" key="1">
    <source>
        <dbReference type="ARBA" id="ARBA00004275"/>
    </source>
</evidence>